<accession>A0A6L5WIA4</accession>
<evidence type="ECO:0000313" key="1">
    <source>
        <dbReference type="EMBL" id="MSN96940.1"/>
    </source>
</evidence>
<dbReference type="Proteomes" id="UP000476338">
    <property type="component" value="Unassembled WGS sequence"/>
</dbReference>
<reference evidence="1 2" key="1">
    <citation type="submission" date="2019-09" db="EMBL/GenBank/DDBJ databases">
        <authorList>
            <person name="Silva M."/>
            <person name="Pereira G."/>
            <person name="Lopes-Da-Costa L."/>
            <person name="Silva E."/>
        </authorList>
    </citation>
    <scope>NUCLEOTIDE SEQUENCE [LARGE SCALE GENOMIC DNA]</scope>
    <source>
        <strain evidence="1 2">FMV-PI01</strain>
    </source>
</reference>
<dbReference type="AlphaFoldDB" id="A0A6L5WIA4"/>
<proteinExistence type="predicted"/>
<dbReference type="EMBL" id="VWSJ01000028">
    <property type="protein sequence ID" value="MSN96940.1"/>
    <property type="molecule type" value="Genomic_DNA"/>
</dbReference>
<evidence type="ECO:0008006" key="3">
    <source>
        <dbReference type="Google" id="ProtNLM"/>
    </source>
</evidence>
<comment type="caution">
    <text evidence="1">The sequence shown here is derived from an EMBL/GenBank/DDBJ whole genome shotgun (WGS) entry which is preliminary data.</text>
</comment>
<evidence type="ECO:0000313" key="2">
    <source>
        <dbReference type="Proteomes" id="UP000476338"/>
    </source>
</evidence>
<keyword evidence="2" id="KW-1185">Reference proteome</keyword>
<feature type="non-terminal residue" evidence="1">
    <location>
        <position position="352"/>
    </location>
</feature>
<dbReference type="RefSeq" id="WP_154571194.1">
    <property type="nucleotide sequence ID" value="NZ_VWSJ01000028.1"/>
</dbReference>
<protein>
    <recommendedName>
        <fullName evidence="3">Autotransporter outer membrane beta-barrel domain-containing protein</fullName>
    </recommendedName>
</protein>
<name>A0A6L5WIA4_9BACT</name>
<gene>
    <name evidence="1" type="ORF">F1B92_07180</name>
</gene>
<reference evidence="1 2" key="2">
    <citation type="submission" date="2020-03" db="EMBL/GenBank/DDBJ databases">
        <title>Campylobacter portucalensis sp. nov., a new species of Campylobacter isolated from the reproductive tract of bulls.</title>
        <authorList>
            <person name="Silva M.F."/>
            <person name="Pereira G."/>
            <person name="Carneiro C."/>
            <person name="Hemphill A."/>
            <person name="Mateus L."/>
            <person name="Lopes-Da-Costa L."/>
            <person name="Silva E."/>
        </authorList>
    </citation>
    <scope>NUCLEOTIDE SEQUENCE [LARGE SCALE GENOMIC DNA]</scope>
    <source>
        <strain evidence="1 2">FMV-PI01</strain>
    </source>
</reference>
<sequence>MKNGKAEIIYAGISNNGNAYSNNLTIEDGNVTDFITGGYSNNADAYNNKVIVKNGHIQEVYGGRIGNQGTAYNNKVEIVDGNITKVLGATINDYLSGNEAVLKNNEVVIKGGKFHATSIGYIAGAENTKTKSAFGNKVTILGGDIKVGIYGSRVSSDNMGVYATENTVTIGNLKSNNSEIKIDKEVSVYGGYCWDDSKRNNKSCTDTDVTTGNTLQINDVNLTIKNIHNFENVNFALFNLAKNDTTLLKLTDTNATDLNKTKIGIEVSKEGVLKVGDTITLIQNDNGITPPTNLENTKNQSPTNHYLFKLETQKDGNITKIVARVYEIKSPIKQKNAAETNIAAVGVINSSS</sequence>
<organism evidence="1 2">
    <name type="scientific">Campylobacter portucalensis</name>
    <dbReference type="NCBI Taxonomy" id="2608384"/>
    <lineage>
        <taxon>Bacteria</taxon>
        <taxon>Pseudomonadati</taxon>
        <taxon>Campylobacterota</taxon>
        <taxon>Epsilonproteobacteria</taxon>
        <taxon>Campylobacterales</taxon>
        <taxon>Campylobacteraceae</taxon>
        <taxon>Campylobacter</taxon>
    </lineage>
</organism>